<comment type="caution">
    <text evidence="2">The sequence shown here is derived from an EMBL/GenBank/DDBJ whole genome shotgun (WGS) entry which is preliminary data.</text>
</comment>
<keyword evidence="1" id="KW-1133">Transmembrane helix</keyword>
<dbReference type="RefSeq" id="WP_168836870.1">
    <property type="nucleotide sequence ID" value="NZ_JABAIK010000012.1"/>
</dbReference>
<keyword evidence="1" id="KW-0812">Transmembrane</keyword>
<protein>
    <submittedName>
        <fullName evidence="2">DUF1772 domain-containing protein</fullName>
    </submittedName>
</protein>
<organism evidence="2 3">
    <name type="scientific">Vibrio agarilyticus</name>
    <dbReference type="NCBI Taxonomy" id="2726741"/>
    <lineage>
        <taxon>Bacteria</taxon>
        <taxon>Pseudomonadati</taxon>
        <taxon>Pseudomonadota</taxon>
        <taxon>Gammaproteobacteria</taxon>
        <taxon>Vibrionales</taxon>
        <taxon>Vibrionaceae</taxon>
        <taxon>Vibrio</taxon>
    </lineage>
</organism>
<proteinExistence type="predicted"/>
<evidence type="ECO:0000313" key="3">
    <source>
        <dbReference type="Proteomes" id="UP000535589"/>
    </source>
</evidence>
<feature type="transmembrane region" description="Helical" evidence="1">
    <location>
        <begin position="12"/>
        <end position="33"/>
    </location>
</feature>
<name>A0A7X8TSG7_9VIBR</name>
<keyword evidence="3" id="KW-1185">Reference proteome</keyword>
<keyword evidence="1" id="KW-0472">Membrane</keyword>
<dbReference type="AlphaFoldDB" id="A0A7X8TSG7"/>
<dbReference type="InterPro" id="IPR013901">
    <property type="entry name" value="Anthrone_oxy"/>
</dbReference>
<dbReference type="EMBL" id="JABAIK010000012">
    <property type="protein sequence ID" value="NLS13772.1"/>
    <property type="molecule type" value="Genomic_DNA"/>
</dbReference>
<sequence length="174" mass="19468">MNSVGTQRKLSWLENGSIGIATLLCGLMVGLFWSHSQHIGVALAQLDGKTFAQVQSVLHVRHRQLESSLLFFGTAIVMMIAVIVNVSCWNSSSFWLMALAALIYFVGVLYVTRQFTHPLAMVIDSWDHNALPTDWQQVRAKWLYAQQFRFVTAAVAFTACMSAIVLRANLALHR</sequence>
<evidence type="ECO:0000256" key="1">
    <source>
        <dbReference type="SAM" id="Phobius"/>
    </source>
</evidence>
<feature type="transmembrane region" description="Helical" evidence="1">
    <location>
        <begin position="93"/>
        <end position="111"/>
    </location>
</feature>
<accession>A0A7X8TSG7</accession>
<evidence type="ECO:0000313" key="2">
    <source>
        <dbReference type="EMBL" id="NLS13772.1"/>
    </source>
</evidence>
<feature type="transmembrane region" description="Helical" evidence="1">
    <location>
        <begin position="69"/>
        <end position="87"/>
    </location>
</feature>
<reference evidence="2 3" key="1">
    <citation type="submission" date="2020-04" db="EMBL/GenBank/DDBJ databases">
        <title>Vibrio sp. SM6, a novel species isolated from seawater.</title>
        <authorList>
            <person name="Wang X."/>
        </authorList>
    </citation>
    <scope>NUCLEOTIDE SEQUENCE [LARGE SCALE GENOMIC DNA]</scope>
    <source>
        <strain evidence="2 3">SM6</strain>
    </source>
</reference>
<dbReference type="Pfam" id="PF08592">
    <property type="entry name" value="Anthrone_oxy"/>
    <property type="match status" value="1"/>
</dbReference>
<dbReference type="Proteomes" id="UP000535589">
    <property type="component" value="Unassembled WGS sequence"/>
</dbReference>
<feature type="transmembrane region" description="Helical" evidence="1">
    <location>
        <begin position="148"/>
        <end position="168"/>
    </location>
</feature>
<gene>
    <name evidence="2" type="ORF">HGP28_12810</name>
</gene>